<dbReference type="HAMAP" id="MF_01575">
    <property type="entry name" value="UPF0398"/>
    <property type="match status" value="1"/>
</dbReference>
<evidence type="ECO:0000256" key="1">
    <source>
        <dbReference type="HAMAP-Rule" id="MF_01575"/>
    </source>
</evidence>
<evidence type="ECO:0000313" key="3">
    <source>
        <dbReference type="Proteomes" id="UP000886878"/>
    </source>
</evidence>
<evidence type="ECO:0000313" key="2">
    <source>
        <dbReference type="EMBL" id="HIW70808.1"/>
    </source>
</evidence>
<dbReference type="SUPFAM" id="SSF102405">
    <property type="entry name" value="MCP/YpsA-like"/>
    <property type="match status" value="1"/>
</dbReference>
<dbReference type="EMBL" id="DXGK01000117">
    <property type="protein sequence ID" value="HIW70808.1"/>
    <property type="molecule type" value="Genomic_DNA"/>
</dbReference>
<dbReference type="PANTHER" id="PTHR38440">
    <property type="entry name" value="UPF0398 PROTEIN YPSA"/>
    <property type="match status" value="1"/>
</dbReference>
<dbReference type="NCBIfam" id="NF010181">
    <property type="entry name" value="PRK13660.1"/>
    <property type="match status" value="1"/>
</dbReference>
<dbReference type="Gene3D" id="3.40.50.450">
    <property type="match status" value="1"/>
</dbReference>
<dbReference type="AlphaFoldDB" id="A0A9D1QQB9"/>
<comment type="caution">
    <text evidence="2">The sequence shown here is derived from an EMBL/GenBank/DDBJ whole genome shotgun (WGS) entry which is preliminary data.</text>
</comment>
<gene>
    <name evidence="2" type="ORF">H9876_05525</name>
</gene>
<proteinExistence type="inferred from homology"/>
<reference evidence="2" key="1">
    <citation type="journal article" date="2021" name="PeerJ">
        <title>Extensive microbial diversity within the chicken gut microbiome revealed by metagenomics and culture.</title>
        <authorList>
            <person name="Gilroy R."/>
            <person name="Ravi A."/>
            <person name="Getino M."/>
            <person name="Pursley I."/>
            <person name="Horton D.L."/>
            <person name="Alikhan N.F."/>
            <person name="Baker D."/>
            <person name="Gharbi K."/>
            <person name="Hall N."/>
            <person name="Watson M."/>
            <person name="Adriaenssens E.M."/>
            <person name="Foster-Nyarko E."/>
            <person name="Jarju S."/>
            <person name="Secka A."/>
            <person name="Antonio M."/>
            <person name="Oren A."/>
            <person name="Chaudhuri R.R."/>
            <person name="La Ragione R."/>
            <person name="Hildebrand F."/>
            <person name="Pallen M.J."/>
        </authorList>
    </citation>
    <scope>NUCLEOTIDE SEQUENCE</scope>
    <source>
        <strain evidence="2">ChiHejej3B27-2180</strain>
    </source>
</reference>
<dbReference type="Pfam" id="PF06908">
    <property type="entry name" value="YpsA"/>
    <property type="match status" value="1"/>
</dbReference>
<dbReference type="InterPro" id="IPR010697">
    <property type="entry name" value="YspA"/>
</dbReference>
<comment type="similarity">
    <text evidence="1">Belongs to the UPF0398 family.</text>
</comment>
<reference evidence="2" key="2">
    <citation type="submission" date="2021-04" db="EMBL/GenBank/DDBJ databases">
        <authorList>
            <person name="Gilroy R."/>
        </authorList>
    </citation>
    <scope>NUCLEOTIDE SEQUENCE</scope>
    <source>
        <strain evidence="2">ChiHejej3B27-2180</strain>
    </source>
</reference>
<dbReference type="PANTHER" id="PTHR38440:SF1">
    <property type="entry name" value="UPF0398 PROTEIN SPR0331"/>
    <property type="match status" value="1"/>
</dbReference>
<dbReference type="Proteomes" id="UP000886878">
    <property type="component" value="Unassembled WGS sequence"/>
</dbReference>
<organism evidence="2 3">
    <name type="scientific">Candidatus Limosilactobacillus merdipullorum</name>
    <dbReference type="NCBI Taxonomy" id="2838653"/>
    <lineage>
        <taxon>Bacteria</taxon>
        <taxon>Bacillati</taxon>
        <taxon>Bacillota</taxon>
        <taxon>Bacilli</taxon>
        <taxon>Lactobacillales</taxon>
        <taxon>Lactobacillaceae</taxon>
        <taxon>Limosilactobacillus</taxon>
    </lineage>
</organism>
<name>A0A9D1QQB9_9LACO</name>
<dbReference type="PIRSF" id="PIRSF021290">
    <property type="entry name" value="DUF1273"/>
    <property type="match status" value="1"/>
</dbReference>
<protein>
    <recommendedName>
        <fullName evidence="1">UPF0398 protein H9876_05525</fullName>
    </recommendedName>
</protein>
<accession>A0A9D1QQB9</accession>
<sequence length="193" mass="22300">MKRVWVTGYRAFELNVFKDDDPKVTVIKEVLSQLLKEKLNETTDIFWLLAGANLGVDQWAAEAGLALKKDYNQLKVAVMTPYEHFGQRWNESNQAKLARLTQRVDFASSVTKGPYQTPGQLRAYTDFMLNYSDEAIIVYDPDHEGKPKWDYAAMERAQEQKNYPVRLVDFDELQNAAEAWGERQLEKADDDEN</sequence>